<keyword evidence="9" id="KW-1185">Reference proteome</keyword>
<dbReference type="InterPro" id="IPR036259">
    <property type="entry name" value="MFS_trans_sf"/>
</dbReference>
<dbReference type="OMA" id="AYRWYLT"/>
<dbReference type="Pfam" id="PF07690">
    <property type="entry name" value="MFS_1"/>
    <property type="match status" value="1"/>
</dbReference>
<proteinExistence type="predicted"/>
<dbReference type="InterPro" id="IPR011701">
    <property type="entry name" value="MFS"/>
</dbReference>
<dbReference type="CDD" id="cd17323">
    <property type="entry name" value="MFS_Tpo1_MDR_like"/>
    <property type="match status" value="1"/>
</dbReference>
<feature type="transmembrane region" description="Helical" evidence="6">
    <location>
        <begin position="357"/>
        <end position="381"/>
    </location>
</feature>
<evidence type="ECO:0000256" key="1">
    <source>
        <dbReference type="ARBA" id="ARBA00004141"/>
    </source>
</evidence>
<evidence type="ECO:0000256" key="3">
    <source>
        <dbReference type="ARBA" id="ARBA00022989"/>
    </source>
</evidence>
<protein>
    <submittedName>
        <fullName evidence="8">MFS general substrate transporter</fullName>
    </submittedName>
</protein>
<gene>
    <name evidence="8" type="ORF">CONPUDRAFT_95733</name>
</gene>
<evidence type="ECO:0000256" key="6">
    <source>
        <dbReference type="SAM" id="Phobius"/>
    </source>
</evidence>
<comment type="caution">
    <text evidence="8">The sequence shown here is derived from an EMBL/GenBank/DDBJ whole genome shotgun (WGS) entry which is preliminary data.</text>
</comment>
<dbReference type="PANTHER" id="PTHR23502">
    <property type="entry name" value="MAJOR FACILITATOR SUPERFAMILY"/>
    <property type="match status" value="1"/>
</dbReference>
<dbReference type="EMBL" id="JH711573">
    <property type="protein sequence ID" value="EIW86832.1"/>
    <property type="molecule type" value="Genomic_DNA"/>
</dbReference>
<feature type="transmembrane region" description="Helical" evidence="6">
    <location>
        <begin position="86"/>
        <end position="105"/>
    </location>
</feature>
<feature type="compositionally biased region" description="Basic residues" evidence="5">
    <location>
        <begin position="1"/>
        <end position="17"/>
    </location>
</feature>
<dbReference type="AlphaFoldDB" id="A0A5M3N5Y3"/>
<dbReference type="PROSITE" id="PS50850">
    <property type="entry name" value="MFS"/>
    <property type="match status" value="1"/>
</dbReference>
<evidence type="ECO:0000256" key="2">
    <source>
        <dbReference type="ARBA" id="ARBA00022692"/>
    </source>
</evidence>
<feature type="transmembrane region" description="Helical" evidence="6">
    <location>
        <begin position="330"/>
        <end position="351"/>
    </location>
</feature>
<feature type="region of interest" description="Disordered" evidence="5">
    <location>
        <begin position="1"/>
        <end position="23"/>
    </location>
</feature>
<keyword evidence="4 6" id="KW-0472">Membrane</keyword>
<reference evidence="9" key="1">
    <citation type="journal article" date="2012" name="Science">
        <title>The Paleozoic origin of enzymatic lignin decomposition reconstructed from 31 fungal genomes.</title>
        <authorList>
            <person name="Floudas D."/>
            <person name="Binder M."/>
            <person name="Riley R."/>
            <person name="Barry K."/>
            <person name="Blanchette R.A."/>
            <person name="Henrissat B."/>
            <person name="Martinez A.T."/>
            <person name="Otillar R."/>
            <person name="Spatafora J.W."/>
            <person name="Yadav J.S."/>
            <person name="Aerts A."/>
            <person name="Benoit I."/>
            <person name="Boyd A."/>
            <person name="Carlson A."/>
            <person name="Copeland A."/>
            <person name="Coutinho P.M."/>
            <person name="de Vries R.P."/>
            <person name="Ferreira P."/>
            <person name="Findley K."/>
            <person name="Foster B."/>
            <person name="Gaskell J."/>
            <person name="Glotzer D."/>
            <person name="Gorecki P."/>
            <person name="Heitman J."/>
            <person name="Hesse C."/>
            <person name="Hori C."/>
            <person name="Igarashi K."/>
            <person name="Jurgens J.A."/>
            <person name="Kallen N."/>
            <person name="Kersten P."/>
            <person name="Kohler A."/>
            <person name="Kuees U."/>
            <person name="Kumar T.K.A."/>
            <person name="Kuo A."/>
            <person name="LaButti K."/>
            <person name="Larrondo L.F."/>
            <person name="Lindquist E."/>
            <person name="Ling A."/>
            <person name="Lombard V."/>
            <person name="Lucas S."/>
            <person name="Lundell T."/>
            <person name="Martin R."/>
            <person name="McLaughlin D.J."/>
            <person name="Morgenstern I."/>
            <person name="Morin E."/>
            <person name="Murat C."/>
            <person name="Nagy L.G."/>
            <person name="Nolan M."/>
            <person name="Ohm R.A."/>
            <person name="Patyshakuliyeva A."/>
            <person name="Rokas A."/>
            <person name="Ruiz-Duenas F.J."/>
            <person name="Sabat G."/>
            <person name="Salamov A."/>
            <person name="Samejima M."/>
            <person name="Schmutz J."/>
            <person name="Slot J.C."/>
            <person name="St John F."/>
            <person name="Stenlid J."/>
            <person name="Sun H."/>
            <person name="Sun S."/>
            <person name="Syed K."/>
            <person name="Tsang A."/>
            <person name="Wiebenga A."/>
            <person name="Young D."/>
            <person name="Pisabarro A."/>
            <person name="Eastwood D.C."/>
            <person name="Martin F."/>
            <person name="Cullen D."/>
            <person name="Grigoriev I.V."/>
            <person name="Hibbett D.S."/>
        </authorList>
    </citation>
    <scope>NUCLEOTIDE SEQUENCE [LARGE SCALE GENOMIC DNA]</scope>
    <source>
        <strain evidence="9">RWD-64-598 SS2</strain>
    </source>
</reference>
<dbReference type="SUPFAM" id="SSF103473">
    <property type="entry name" value="MFS general substrate transporter"/>
    <property type="match status" value="1"/>
</dbReference>
<feature type="region of interest" description="Disordered" evidence="5">
    <location>
        <begin position="458"/>
        <end position="477"/>
    </location>
</feature>
<dbReference type="Proteomes" id="UP000053558">
    <property type="component" value="Unassembled WGS sequence"/>
</dbReference>
<feature type="transmembrane region" description="Helical" evidence="6">
    <location>
        <begin position="388"/>
        <end position="413"/>
    </location>
</feature>
<keyword evidence="2 6" id="KW-0812">Transmembrane</keyword>
<keyword evidence="3 6" id="KW-1133">Transmembrane helix</keyword>
<feature type="transmembrane region" description="Helical" evidence="6">
    <location>
        <begin position="55"/>
        <end position="74"/>
    </location>
</feature>
<dbReference type="InterPro" id="IPR020846">
    <property type="entry name" value="MFS_dom"/>
</dbReference>
<feature type="transmembrane region" description="Helical" evidence="6">
    <location>
        <begin position="144"/>
        <end position="169"/>
    </location>
</feature>
<dbReference type="RefSeq" id="XP_007763510.1">
    <property type="nucleotide sequence ID" value="XM_007765320.1"/>
</dbReference>
<feature type="transmembrane region" description="Helical" evidence="6">
    <location>
        <begin position="290"/>
        <end position="309"/>
    </location>
</feature>
<feature type="transmembrane region" description="Helical" evidence="6">
    <location>
        <begin position="425"/>
        <end position="445"/>
    </location>
</feature>
<dbReference type="GO" id="GO:0022857">
    <property type="term" value="F:transmembrane transporter activity"/>
    <property type="evidence" value="ECO:0007669"/>
    <property type="project" value="InterPro"/>
</dbReference>
<evidence type="ECO:0000256" key="5">
    <source>
        <dbReference type="SAM" id="MobiDB-lite"/>
    </source>
</evidence>
<evidence type="ECO:0000313" key="9">
    <source>
        <dbReference type="Proteomes" id="UP000053558"/>
    </source>
</evidence>
<evidence type="ECO:0000256" key="4">
    <source>
        <dbReference type="ARBA" id="ARBA00023136"/>
    </source>
</evidence>
<dbReference type="KEGG" id="cput:CONPUDRAFT_95733"/>
<feature type="transmembrane region" description="Helical" evidence="6">
    <location>
        <begin position="251"/>
        <end position="270"/>
    </location>
</feature>
<accession>A0A5M3N5Y3</accession>
<organism evidence="8 9">
    <name type="scientific">Coniophora puteana (strain RWD-64-598)</name>
    <name type="common">Brown rot fungus</name>
    <dbReference type="NCBI Taxonomy" id="741705"/>
    <lineage>
        <taxon>Eukaryota</taxon>
        <taxon>Fungi</taxon>
        <taxon>Dikarya</taxon>
        <taxon>Basidiomycota</taxon>
        <taxon>Agaricomycotina</taxon>
        <taxon>Agaricomycetes</taxon>
        <taxon>Agaricomycetidae</taxon>
        <taxon>Boletales</taxon>
        <taxon>Coniophorineae</taxon>
        <taxon>Coniophoraceae</taxon>
        <taxon>Coniophora</taxon>
    </lineage>
</organism>
<dbReference type="GO" id="GO:0005886">
    <property type="term" value="C:plasma membrane"/>
    <property type="evidence" value="ECO:0007669"/>
    <property type="project" value="TreeGrafter"/>
</dbReference>
<dbReference type="PANTHER" id="PTHR23502:SF173">
    <property type="entry name" value="MFS-MULTIDRUG-RESISTANCE TRANSPORTER-RELATED"/>
    <property type="match status" value="1"/>
</dbReference>
<feature type="transmembrane region" description="Helical" evidence="6">
    <location>
        <begin position="111"/>
        <end position="132"/>
    </location>
</feature>
<feature type="domain" description="Major facilitator superfamily (MFS) profile" evidence="7">
    <location>
        <begin position="1"/>
        <end position="454"/>
    </location>
</feature>
<name>A0A5M3N5Y3_CONPW</name>
<dbReference type="GeneID" id="19211716"/>
<evidence type="ECO:0000259" key="7">
    <source>
        <dbReference type="PROSITE" id="PS50850"/>
    </source>
</evidence>
<feature type="transmembrane region" description="Helical" evidence="6">
    <location>
        <begin position="175"/>
        <end position="196"/>
    </location>
</feature>
<sequence length="477" mass="52228">MVPHRHRSSARPQRVGHHPSLIPSPSDVITSTFSSSAPSNVIPQLIEDFGFSREVGTLTISLFVCGYCVGPLLWGPLSETYGRRPVFIITFFIYMCFQIGSALANNTASVIIFRFLGGTFAAAPLANSGAVISDMWDPKRRGTALAMFTLAPFAGPGIGPVVAGYIVVGGLSWRWLFWVMAIFAGVCWLQIVFTLPETYAPVILKKKAQALRKSTGNDKYHAAAETKRMSFKENVENILGRPFKILFQEPMLIAITLYMSFVYGCLYLLFEAYPIVFTEGHHLNPGVSGLVFLPIPIGGFVATALYIIFVNPRYARKAAECAPAPVPPEFRLEIALLASPFFAIAFFWFAWTSYPSVSLWAPMMAGSLLGLSICWIFVALFNYMIDAYLFAAASALAANTVVRSLFGAGFPLFATQMYEKLGPQWASSLLGFIALAMVPIPLVLIKFGPTLRKKSKFAPSNLPPPPVEPKDSNTSVV</sequence>
<dbReference type="FunFam" id="1.20.1250.20:FF:000011">
    <property type="entry name" value="MFS multidrug transporter, putative"/>
    <property type="match status" value="1"/>
</dbReference>
<evidence type="ECO:0000313" key="8">
    <source>
        <dbReference type="EMBL" id="EIW86832.1"/>
    </source>
</evidence>
<comment type="subcellular location">
    <subcellularLocation>
        <location evidence="1">Membrane</location>
        <topology evidence="1">Multi-pass membrane protein</topology>
    </subcellularLocation>
</comment>
<dbReference type="OrthoDB" id="9986881at2759"/>
<dbReference type="Gene3D" id="1.20.1250.20">
    <property type="entry name" value="MFS general substrate transporter like domains"/>
    <property type="match status" value="1"/>
</dbReference>